<name>A0A840SKJ6_9RHOB</name>
<dbReference type="CDD" id="cd03205">
    <property type="entry name" value="GST_C_6"/>
    <property type="match status" value="1"/>
</dbReference>
<dbReference type="Proteomes" id="UP000549457">
    <property type="component" value="Unassembled WGS sequence"/>
</dbReference>
<dbReference type="Pfam" id="PF13409">
    <property type="entry name" value="GST_N_2"/>
    <property type="match status" value="1"/>
</dbReference>
<protein>
    <submittedName>
        <fullName evidence="2">Glutathione S-transferase</fullName>
    </submittedName>
</protein>
<keyword evidence="3" id="KW-1185">Reference proteome</keyword>
<feature type="domain" description="GST N-terminal" evidence="1">
    <location>
        <begin position="1"/>
        <end position="82"/>
    </location>
</feature>
<reference evidence="2 3" key="1">
    <citation type="submission" date="2020-08" db="EMBL/GenBank/DDBJ databases">
        <title>Genomic Encyclopedia of Type Strains, Phase IV (KMG-IV): sequencing the most valuable type-strain genomes for metagenomic binning, comparative biology and taxonomic classification.</title>
        <authorList>
            <person name="Goeker M."/>
        </authorList>
    </citation>
    <scope>NUCLEOTIDE SEQUENCE [LARGE SCALE GENOMIC DNA]</scope>
    <source>
        <strain evidence="2 3">DSM 101730</strain>
    </source>
</reference>
<dbReference type="SUPFAM" id="SSF52833">
    <property type="entry name" value="Thioredoxin-like"/>
    <property type="match status" value="1"/>
</dbReference>
<dbReference type="EMBL" id="JACHFM010000001">
    <property type="protein sequence ID" value="MBB5221165.1"/>
    <property type="molecule type" value="Genomic_DNA"/>
</dbReference>
<dbReference type="RefSeq" id="WP_184147563.1">
    <property type="nucleotide sequence ID" value="NZ_JACHFM010000001.1"/>
</dbReference>
<evidence type="ECO:0000313" key="2">
    <source>
        <dbReference type="EMBL" id="MBB5221165.1"/>
    </source>
</evidence>
<dbReference type="SUPFAM" id="SSF47616">
    <property type="entry name" value="GST C-terminal domain-like"/>
    <property type="match status" value="1"/>
</dbReference>
<dbReference type="Gene3D" id="3.40.30.10">
    <property type="entry name" value="Glutaredoxin"/>
    <property type="match status" value="1"/>
</dbReference>
<dbReference type="InterPro" id="IPR004045">
    <property type="entry name" value="Glutathione_S-Trfase_N"/>
</dbReference>
<dbReference type="Pfam" id="PF13410">
    <property type="entry name" value="GST_C_2"/>
    <property type="match status" value="1"/>
</dbReference>
<dbReference type="PROSITE" id="PS50404">
    <property type="entry name" value="GST_NTER"/>
    <property type="match status" value="1"/>
</dbReference>
<accession>A0A840SKJ6</accession>
<dbReference type="GO" id="GO:0016740">
    <property type="term" value="F:transferase activity"/>
    <property type="evidence" value="ECO:0007669"/>
    <property type="project" value="UniProtKB-KW"/>
</dbReference>
<dbReference type="Gene3D" id="1.20.1050.10">
    <property type="match status" value="1"/>
</dbReference>
<proteinExistence type="predicted"/>
<sequence length="202" mass="22134">MRLHHSATSPFVRKVMVTLHETGQLEQVKLVSAAGNPVAPGTMPVAVNPLGKVPTLERPDGPAIYDSRVITRYLDSIVGGGLYPDGPRVWETLTLEAAGDGINEAAVLMVYERKLREEAAQSAAWVEGQWTKIARTLDALEDRWLAHLAGRIDAGQIAVGCALGYLDFRHAGRNWRAGRPGVARWFEQFAERPSMVATRPVE</sequence>
<dbReference type="InterPro" id="IPR036249">
    <property type="entry name" value="Thioredoxin-like_sf"/>
</dbReference>
<keyword evidence="2" id="KW-0808">Transferase</keyword>
<evidence type="ECO:0000313" key="3">
    <source>
        <dbReference type="Proteomes" id="UP000549457"/>
    </source>
</evidence>
<evidence type="ECO:0000259" key="1">
    <source>
        <dbReference type="PROSITE" id="PS50404"/>
    </source>
</evidence>
<comment type="caution">
    <text evidence="2">The sequence shown here is derived from an EMBL/GenBank/DDBJ whole genome shotgun (WGS) entry which is preliminary data.</text>
</comment>
<dbReference type="InterPro" id="IPR036282">
    <property type="entry name" value="Glutathione-S-Trfase_C_sf"/>
</dbReference>
<organism evidence="2 3">
    <name type="scientific">Amaricoccus macauensis</name>
    <dbReference type="NCBI Taxonomy" id="57001"/>
    <lineage>
        <taxon>Bacteria</taxon>
        <taxon>Pseudomonadati</taxon>
        <taxon>Pseudomonadota</taxon>
        <taxon>Alphaproteobacteria</taxon>
        <taxon>Rhodobacterales</taxon>
        <taxon>Paracoccaceae</taxon>
        <taxon>Amaricoccus</taxon>
    </lineage>
</organism>
<dbReference type="CDD" id="cd03049">
    <property type="entry name" value="GST_N_3"/>
    <property type="match status" value="1"/>
</dbReference>
<gene>
    <name evidence="2" type="ORF">HNP73_001086</name>
</gene>
<dbReference type="AlphaFoldDB" id="A0A840SKJ6"/>